<accession>A0A0N4UP24</accession>
<dbReference type="InterPro" id="IPR001763">
    <property type="entry name" value="Rhodanese-like_dom"/>
</dbReference>
<reference evidence="5 7" key="2">
    <citation type="submission" date="2018-11" db="EMBL/GenBank/DDBJ databases">
        <authorList>
            <consortium name="Pathogen Informatics"/>
        </authorList>
    </citation>
    <scope>NUCLEOTIDE SEQUENCE [LARGE SCALE GENOMIC DNA]</scope>
</reference>
<reference evidence="8" key="1">
    <citation type="submission" date="2016-04" db="UniProtKB">
        <authorList>
            <consortium name="WormBaseParasite"/>
        </authorList>
    </citation>
    <scope>IDENTIFICATION</scope>
</reference>
<dbReference type="InterPro" id="IPR035969">
    <property type="entry name" value="Rab-GAP_TBC_sf"/>
</dbReference>
<evidence type="ECO:0000259" key="3">
    <source>
        <dbReference type="PROSITE" id="PS50086"/>
    </source>
</evidence>
<dbReference type="Gene3D" id="1.10.8.270">
    <property type="entry name" value="putative rabgap domain of human tbc1 domain family member 14 like domains"/>
    <property type="match status" value="1"/>
</dbReference>
<dbReference type="WBParaSite" id="DME_0000969201-mRNA-1">
    <property type="protein sequence ID" value="DME_0000969201-mRNA-1"/>
    <property type="gene ID" value="DME_0000969201"/>
</dbReference>
<dbReference type="PROSITE" id="PS50086">
    <property type="entry name" value="TBC_RABGAP"/>
    <property type="match status" value="1"/>
</dbReference>
<dbReference type="GO" id="GO:0005524">
    <property type="term" value="F:ATP binding"/>
    <property type="evidence" value="ECO:0007669"/>
    <property type="project" value="InterPro"/>
</dbReference>
<dbReference type="GO" id="GO:0031267">
    <property type="term" value="F:small GTPase binding"/>
    <property type="evidence" value="ECO:0007669"/>
    <property type="project" value="TreeGrafter"/>
</dbReference>
<dbReference type="Gene3D" id="1.10.472.80">
    <property type="entry name" value="Ypt/Rab-GAP domain of gyp1p, domain 3"/>
    <property type="match status" value="1"/>
</dbReference>
<evidence type="ECO:0000313" key="8">
    <source>
        <dbReference type="WBParaSite" id="DME_0000969201-mRNA-1"/>
    </source>
</evidence>
<protein>
    <submittedName>
        <fullName evidence="8">Protein kinase domain-containing protein</fullName>
    </submittedName>
</protein>
<dbReference type="FunFam" id="1.10.8.270:FF:000044">
    <property type="entry name" value="TBC Kinase homolog"/>
    <property type="match status" value="1"/>
</dbReference>
<evidence type="ECO:0000259" key="4">
    <source>
        <dbReference type="PROSITE" id="PS50206"/>
    </source>
</evidence>
<keyword evidence="1" id="KW-0472">Membrane</keyword>
<dbReference type="OrthoDB" id="1668230at2759"/>
<dbReference type="Proteomes" id="UP000274756">
    <property type="component" value="Unassembled WGS sequence"/>
</dbReference>
<organism evidence="6 8">
    <name type="scientific">Dracunculus medinensis</name>
    <name type="common">Guinea worm</name>
    <dbReference type="NCBI Taxonomy" id="318479"/>
    <lineage>
        <taxon>Eukaryota</taxon>
        <taxon>Metazoa</taxon>
        <taxon>Ecdysozoa</taxon>
        <taxon>Nematoda</taxon>
        <taxon>Chromadorea</taxon>
        <taxon>Rhabditida</taxon>
        <taxon>Spirurina</taxon>
        <taxon>Dracunculoidea</taxon>
        <taxon>Dracunculidae</taxon>
        <taxon>Dracunculus</taxon>
    </lineage>
</organism>
<dbReference type="CDD" id="cd00158">
    <property type="entry name" value="RHOD"/>
    <property type="match status" value="1"/>
</dbReference>
<dbReference type="PANTHER" id="PTHR47219">
    <property type="entry name" value="RAB GTPASE-ACTIVATING PROTEIN 1-LIKE"/>
    <property type="match status" value="1"/>
</dbReference>
<dbReference type="InterPro" id="IPR000195">
    <property type="entry name" value="Rab-GAP-TBC_dom"/>
</dbReference>
<evidence type="ECO:0000313" key="7">
    <source>
        <dbReference type="Proteomes" id="UP000274756"/>
    </source>
</evidence>
<dbReference type="SMART" id="SM00164">
    <property type="entry name" value="TBC"/>
    <property type="match status" value="1"/>
</dbReference>
<evidence type="ECO:0000313" key="5">
    <source>
        <dbReference type="EMBL" id="VDN60764.1"/>
    </source>
</evidence>
<keyword evidence="1" id="KW-0812">Transmembrane</keyword>
<evidence type="ECO:0000313" key="6">
    <source>
        <dbReference type="Proteomes" id="UP000038040"/>
    </source>
</evidence>
<feature type="domain" description="Rhodanese" evidence="4">
    <location>
        <begin position="748"/>
        <end position="775"/>
    </location>
</feature>
<gene>
    <name evidence="5" type="ORF">DME_LOCUS10737</name>
</gene>
<feature type="domain" description="Protein kinase" evidence="2">
    <location>
        <begin position="9"/>
        <end position="282"/>
    </location>
</feature>
<dbReference type="SUPFAM" id="SSF52821">
    <property type="entry name" value="Rhodanese/Cell cycle control phosphatase"/>
    <property type="match status" value="1"/>
</dbReference>
<evidence type="ECO:0000259" key="2">
    <source>
        <dbReference type="PROSITE" id="PS50011"/>
    </source>
</evidence>
<dbReference type="Gene3D" id="1.10.510.10">
    <property type="entry name" value="Transferase(Phosphotransferase) domain 1"/>
    <property type="match status" value="1"/>
</dbReference>
<dbReference type="Proteomes" id="UP000038040">
    <property type="component" value="Unplaced"/>
</dbReference>
<keyword evidence="7" id="KW-1185">Reference proteome</keyword>
<evidence type="ECO:0000256" key="1">
    <source>
        <dbReference type="SAM" id="Phobius"/>
    </source>
</evidence>
<keyword evidence="1" id="KW-1133">Transmembrane helix</keyword>
<dbReference type="GO" id="GO:0005096">
    <property type="term" value="F:GTPase activator activity"/>
    <property type="evidence" value="ECO:0007669"/>
    <property type="project" value="TreeGrafter"/>
</dbReference>
<dbReference type="GO" id="GO:0004672">
    <property type="term" value="F:protein kinase activity"/>
    <property type="evidence" value="ECO:0007669"/>
    <property type="project" value="InterPro"/>
</dbReference>
<dbReference type="PANTHER" id="PTHR47219:SF9">
    <property type="entry name" value="GTPASE ACTIVATING PROTEIN AND CENTROSOME-ASSOCIATED, ISOFORM B"/>
    <property type="match status" value="1"/>
</dbReference>
<dbReference type="SUPFAM" id="SSF56112">
    <property type="entry name" value="Protein kinase-like (PK-like)"/>
    <property type="match status" value="1"/>
</dbReference>
<feature type="transmembrane region" description="Helical" evidence="1">
    <location>
        <begin position="191"/>
        <end position="211"/>
    </location>
</feature>
<sequence>MQHWYRNEDNVVRLLGRAEFGAIVLIGKDVRHSTSNNGGLPTVSSSVRMLGRFPFIASLSHPNLVSYTEIIRSTTLEDAIILISEHYSSSIYTEIRAKNCIETEKIISISNDILSALDYLHSQLIVVGYFTADSLQLTSEKMTRLAQYGIYYISGGGEDIESFVASPWYLSPERLLLLMHGSKTAMRQGDIWAFGIILLEMSCTCLLSDLWNVEDFLNMIMSFVKSGFKSLLRPLLQEIHEKCPSIHINFDPNICSLVELMLSVESSARPSAKWLLTEFKKLKIDSSSSFDINIYSKYGIYSNGFGLSMNIDQLKARINREGEGYLQTQPLKEAFFLWKLSGSTVENILLNHGIIKANSPITTLPAIVTGDCFMFGNSSRRYDSIFDIFILPSINLRNRFSSISKDRFILNFDCTGITVDENKLSLFVKEKDIEYQARRMFVFRRLLAASTYKRQRLLQECKRDIAPFHRAFVWVSLLNISYDVNRQFEFVDTFTEHSADRQLMVDIPRCHQYDELMASPAAHRKLKRLLKFWLLSHKNYVYWQGLDSLTAPFLVLHFERLPFAYACLESFISLYLNDFFLKDNSSVIQEYLAVFNHIMAFVDAKLYTHLSKMDFSPELFAIPWFLTCFAHVLPLHKLFHVWDVVLLADSSFPLFIGLAVMEQLRPRLISSNFNDAILLFSDLPDLNMEHILLYSQSLYDSVPASCTYRKHSSKHVREVHSMKQLSVNDLKEYSCPRLSVVDLIRLINTSSVLIVDVRMANEFSRCSISGSINFPPIGDDDYLDAIRSALINAQILNHIIVFIDSQPGFRAKKVLVD</sequence>
<dbReference type="InterPro" id="IPR011009">
    <property type="entry name" value="Kinase-like_dom_sf"/>
</dbReference>
<dbReference type="PROSITE" id="PS50206">
    <property type="entry name" value="RHODANESE_3"/>
    <property type="match status" value="1"/>
</dbReference>
<dbReference type="Pfam" id="PF00069">
    <property type="entry name" value="Pkinase"/>
    <property type="match status" value="1"/>
</dbReference>
<dbReference type="SMART" id="SM00220">
    <property type="entry name" value="S_TKc"/>
    <property type="match status" value="1"/>
</dbReference>
<dbReference type="InterPro" id="IPR000719">
    <property type="entry name" value="Prot_kinase_dom"/>
</dbReference>
<dbReference type="STRING" id="318479.A0A0N4UP24"/>
<dbReference type="Gene3D" id="3.40.250.10">
    <property type="entry name" value="Rhodanese-like domain"/>
    <property type="match status" value="1"/>
</dbReference>
<dbReference type="InterPro" id="IPR050302">
    <property type="entry name" value="Rab_GAP_TBC_domain"/>
</dbReference>
<dbReference type="AlphaFoldDB" id="A0A0N4UP24"/>
<dbReference type="SUPFAM" id="SSF47923">
    <property type="entry name" value="Ypt/Rab-GAP domain of gyp1p"/>
    <property type="match status" value="2"/>
</dbReference>
<name>A0A0N4UP24_DRAME</name>
<dbReference type="EMBL" id="UYYG01001241">
    <property type="protein sequence ID" value="VDN60764.1"/>
    <property type="molecule type" value="Genomic_DNA"/>
</dbReference>
<dbReference type="Pfam" id="PF00566">
    <property type="entry name" value="RabGAP-TBC"/>
    <property type="match status" value="1"/>
</dbReference>
<dbReference type="InterPro" id="IPR036873">
    <property type="entry name" value="Rhodanese-like_dom_sf"/>
</dbReference>
<dbReference type="Pfam" id="PF00581">
    <property type="entry name" value="Rhodanese"/>
    <property type="match status" value="1"/>
</dbReference>
<proteinExistence type="predicted"/>
<feature type="domain" description="Rab-GAP TBC" evidence="3">
    <location>
        <begin position="464"/>
        <end position="649"/>
    </location>
</feature>
<dbReference type="PROSITE" id="PS50011">
    <property type="entry name" value="PROTEIN_KINASE_DOM"/>
    <property type="match status" value="1"/>
</dbReference>